<dbReference type="GO" id="GO:0016020">
    <property type="term" value="C:membrane"/>
    <property type="evidence" value="ECO:0007669"/>
    <property type="project" value="UniProtKB-SubCell"/>
</dbReference>
<evidence type="ECO:0000256" key="2">
    <source>
        <dbReference type="ARBA" id="ARBA00004370"/>
    </source>
</evidence>
<evidence type="ECO:0000256" key="6">
    <source>
        <dbReference type="ARBA" id="ARBA00022723"/>
    </source>
</evidence>
<comment type="cofactor">
    <cofactor evidence="1 12">
        <name>heme</name>
        <dbReference type="ChEBI" id="CHEBI:30413"/>
    </cofactor>
</comment>
<dbReference type="Proteomes" id="UP000607653">
    <property type="component" value="Unassembled WGS sequence"/>
</dbReference>
<evidence type="ECO:0000256" key="1">
    <source>
        <dbReference type="ARBA" id="ARBA00001971"/>
    </source>
</evidence>
<dbReference type="CDD" id="cd11043">
    <property type="entry name" value="CYP90-like"/>
    <property type="match status" value="1"/>
</dbReference>
<evidence type="ECO:0000256" key="3">
    <source>
        <dbReference type="ARBA" id="ARBA00010617"/>
    </source>
</evidence>
<dbReference type="InterPro" id="IPR017972">
    <property type="entry name" value="Cyt_P450_CS"/>
</dbReference>
<evidence type="ECO:0000256" key="13">
    <source>
        <dbReference type="RuleBase" id="RU000461"/>
    </source>
</evidence>
<evidence type="ECO:0000256" key="7">
    <source>
        <dbReference type="ARBA" id="ARBA00022989"/>
    </source>
</evidence>
<feature type="binding site" description="axial binding residue" evidence="12">
    <location>
        <position position="432"/>
    </location>
    <ligand>
        <name>heme</name>
        <dbReference type="ChEBI" id="CHEBI:30413"/>
    </ligand>
    <ligandPart>
        <name>Fe</name>
        <dbReference type="ChEBI" id="CHEBI:18248"/>
    </ligandPart>
</feature>
<evidence type="ECO:0000313" key="15">
    <source>
        <dbReference type="EMBL" id="DAD28850.1"/>
    </source>
</evidence>
<dbReference type="AlphaFoldDB" id="A0A822Y8N1"/>
<organism evidence="15 16">
    <name type="scientific">Nelumbo nucifera</name>
    <name type="common">Sacred lotus</name>
    <dbReference type="NCBI Taxonomy" id="4432"/>
    <lineage>
        <taxon>Eukaryota</taxon>
        <taxon>Viridiplantae</taxon>
        <taxon>Streptophyta</taxon>
        <taxon>Embryophyta</taxon>
        <taxon>Tracheophyta</taxon>
        <taxon>Spermatophyta</taxon>
        <taxon>Magnoliopsida</taxon>
        <taxon>Proteales</taxon>
        <taxon>Nelumbonaceae</taxon>
        <taxon>Nelumbo</taxon>
    </lineage>
</organism>
<keyword evidence="4 12" id="KW-0349">Heme</keyword>
<keyword evidence="8 13" id="KW-0560">Oxidoreductase</keyword>
<keyword evidence="16" id="KW-1185">Reference proteome</keyword>
<evidence type="ECO:0000256" key="12">
    <source>
        <dbReference type="PIRSR" id="PIRSR602401-1"/>
    </source>
</evidence>
<evidence type="ECO:0000256" key="11">
    <source>
        <dbReference type="ARBA" id="ARBA00023136"/>
    </source>
</evidence>
<keyword evidence="5 14" id="KW-0812">Transmembrane</keyword>
<dbReference type="FunFam" id="1.10.630.10:FF:000020">
    <property type="entry name" value="Cytochrome P450 family protein"/>
    <property type="match status" value="1"/>
</dbReference>
<protein>
    <recommendedName>
        <fullName evidence="17">Cytochrome P450 87A3-like</fullName>
    </recommendedName>
</protein>
<comment type="subcellular location">
    <subcellularLocation>
        <location evidence="2">Membrane</location>
    </subcellularLocation>
</comment>
<evidence type="ECO:0000256" key="10">
    <source>
        <dbReference type="ARBA" id="ARBA00023033"/>
    </source>
</evidence>
<keyword evidence="11 14" id="KW-0472">Membrane</keyword>
<dbReference type="Gene3D" id="1.10.630.10">
    <property type="entry name" value="Cytochrome P450"/>
    <property type="match status" value="1"/>
</dbReference>
<evidence type="ECO:0000313" key="16">
    <source>
        <dbReference type="Proteomes" id="UP000607653"/>
    </source>
</evidence>
<comment type="similarity">
    <text evidence="3 13">Belongs to the cytochrome P450 family.</text>
</comment>
<evidence type="ECO:0000256" key="5">
    <source>
        <dbReference type="ARBA" id="ARBA00022692"/>
    </source>
</evidence>
<dbReference type="EMBL" id="DUZY01000002">
    <property type="protein sequence ID" value="DAD28850.1"/>
    <property type="molecule type" value="Genomic_DNA"/>
</dbReference>
<dbReference type="GO" id="GO:0016705">
    <property type="term" value="F:oxidoreductase activity, acting on paired donors, with incorporation or reduction of molecular oxygen"/>
    <property type="evidence" value="ECO:0007669"/>
    <property type="project" value="InterPro"/>
</dbReference>
<evidence type="ECO:0000256" key="4">
    <source>
        <dbReference type="ARBA" id="ARBA00022617"/>
    </source>
</evidence>
<reference evidence="15 16" key="1">
    <citation type="journal article" date="2020" name="Mol. Biol. Evol.">
        <title>Distinct Expression and Methylation Patterns for Genes with Different Fates following a Single Whole-Genome Duplication in Flowering Plants.</title>
        <authorList>
            <person name="Shi T."/>
            <person name="Rahmani R.S."/>
            <person name="Gugger P.F."/>
            <person name="Wang M."/>
            <person name="Li H."/>
            <person name="Zhang Y."/>
            <person name="Li Z."/>
            <person name="Wang Q."/>
            <person name="Van de Peer Y."/>
            <person name="Marchal K."/>
            <person name="Chen J."/>
        </authorList>
    </citation>
    <scope>NUCLEOTIDE SEQUENCE [LARGE SCALE GENOMIC DNA]</scope>
    <source>
        <tissue evidence="15">Leaf</tissue>
    </source>
</reference>
<accession>A0A822Y8N1</accession>
<proteinExistence type="inferred from homology"/>
<dbReference type="PANTHER" id="PTHR24286:SF305">
    <property type="entry name" value="CYTOCHROME P450 708A2"/>
    <property type="match status" value="1"/>
</dbReference>
<dbReference type="InterPro" id="IPR001128">
    <property type="entry name" value="Cyt_P450"/>
</dbReference>
<dbReference type="SUPFAM" id="SSF48264">
    <property type="entry name" value="Cytochrome P450"/>
    <property type="match status" value="1"/>
</dbReference>
<dbReference type="InterPro" id="IPR002401">
    <property type="entry name" value="Cyt_P450_E_grp-I"/>
</dbReference>
<keyword evidence="7 14" id="KW-1133">Transmembrane helix</keyword>
<keyword evidence="10 13" id="KW-0503">Monooxygenase</keyword>
<dbReference type="GO" id="GO:0004497">
    <property type="term" value="F:monooxygenase activity"/>
    <property type="evidence" value="ECO:0007669"/>
    <property type="project" value="UniProtKB-KW"/>
</dbReference>
<comment type="caution">
    <text evidence="15">The sequence shown here is derived from an EMBL/GenBank/DDBJ whole genome shotgun (WGS) entry which is preliminary data.</text>
</comment>
<evidence type="ECO:0000256" key="14">
    <source>
        <dbReference type="SAM" id="Phobius"/>
    </source>
</evidence>
<feature type="transmembrane region" description="Helical" evidence="14">
    <location>
        <begin position="6"/>
        <end position="24"/>
    </location>
</feature>
<dbReference type="GO" id="GO:0005506">
    <property type="term" value="F:iron ion binding"/>
    <property type="evidence" value="ECO:0007669"/>
    <property type="project" value="InterPro"/>
</dbReference>
<gene>
    <name evidence="15" type="ORF">HUJ06_030318</name>
</gene>
<dbReference type="PRINTS" id="PR00463">
    <property type="entry name" value="EP450I"/>
</dbReference>
<dbReference type="PROSITE" id="PS00086">
    <property type="entry name" value="CYTOCHROME_P450"/>
    <property type="match status" value="1"/>
</dbReference>
<dbReference type="InterPro" id="IPR036396">
    <property type="entry name" value="Cyt_P450_sf"/>
</dbReference>
<dbReference type="Pfam" id="PF00067">
    <property type="entry name" value="p450"/>
    <property type="match status" value="1"/>
</dbReference>
<sequence>MGEMFSIWLCFEGLFIIGITHLVYKWRNPKCRGRLPPGSMGMPLIGETFQFFTHGNSLDLPPFLKKGMEKYGSLFKTSVAGRPVVISSDPEFNYFIINQEGKLVQKWYMDSLSKTTDRGEFPTTVSADKITKYLRNLVLKHFGPETLKQKLLPPVEEMVRRHLRLWSTKESVEVQLSLLSMVFDLTAKLLFNYETDITQLSESYVSQLFTNFSEIMMCFPLNIPGTALYRALKNKEKAVNMLKGILEERRRAIPNRSHGDILDHVIQDMRDETFLSDNFVATTMFSILSANIEPIATSIALAIILLTDHPSVLQELRDEHEAIISSRRVNNTDSTITWDEYKSMTFTSYVINETFRLANITFGILSKAIRDIEINGYTIPSGWTIMIVPTAVHLNPNLFEDPLAFNPWRWKDLGSTASCKNFLTFGGGMRACLGADYCRMVMAIFLHILVTNYRWTKIKGGDIIRTPILQFPNGFHIKIWEMKSWRTTERVFTER</sequence>
<name>A0A822Y8N1_NELNU</name>
<evidence type="ECO:0008006" key="17">
    <source>
        <dbReference type="Google" id="ProtNLM"/>
    </source>
</evidence>
<evidence type="ECO:0000256" key="9">
    <source>
        <dbReference type="ARBA" id="ARBA00023004"/>
    </source>
</evidence>
<dbReference type="GO" id="GO:0020037">
    <property type="term" value="F:heme binding"/>
    <property type="evidence" value="ECO:0007669"/>
    <property type="project" value="InterPro"/>
</dbReference>
<keyword evidence="9 12" id="KW-0408">Iron</keyword>
<keyword evidence="6 12" id="KW-0479">Metal-binding</keyword>
<evidence type="ECO:0000256" key="8">
    <source>
        <dbReference type="ARBA" id="ARBA00023002"/>
    </source>
</evidence>
<dbReference type="PANTHER" id="PTHR24286">
    <property type="entry name" value="CYTOCHROME P450 26"/>
    <property type="match status" value="1"/>
</dbReference>